<dbReference type="Pfam" id="PF19300">
    <property type="entry name" value="BPD_transp_1_N"/>
    <property type="match status" value="1"/>
</dbReference>
<dbReference type="eggNOG" id="arCOG00751">
    <property type="taxonomic scope" value="Archaea"/>
</dbReference>
<evidence type="ECO:0000313" key="10">
    <source>
        <dbReference type="Proteomes" id="UP000006903"/>
    </source>
</evidence>
<keyword evidence="3" id="KW-1003">Cell membrane</keyword>
<reference evidence="9 10" key="1">
    <citation type="journal article" date="2009" name="J. Bacteriol.">
        <title>Complete genome sequence of the anaerobic, protein-degrading hyperthermophilic crenarchaeon Desulfurococcus kamchatkensis.</title>
        <authorList>
            <person name="Ravin N.V."/>
            <person name="Mardanov A.V."/>
            <person name="Beletsky A.V."/>
            <person name="Kublanov I.V."/>
            <person name="Kolganova T.V."/>
            <person name="Lebedinsky A.V."/>
            <person name="Chernyh N.A."/>
            <person name="Bonch-Osmolovskaya E.A."/>
            <person name="Skryabin K.G."/>
        </authorList>
    </citation>
    <scope>NUCLEOTIDE SEQUENCE [LARGE SCALE GENOMIC DNA]</scope>
    <source>
        <strain evidence="10">DSM 18924 / JCM 16383 / VKM B-2413 / 1221n</strain>
    </source>
</reference>
<dbReference type="STRING" id="490899.DKAM_0287"/>
<feature type="transmembrane region" description="Helical" evidence="7">
    <location>
        <begin position="316"/>
        <end position="346"/>
    </location>
</feature>
<keyword evidence="5 7" id="KW-1133">Transmembrane helix</keyword>
<dbReference type="GeneID" id="7171718"/>
<feature type="transmembrane region" description="Helical" evidence="7">
    <location>
        <begin position="274"/>
        <end position="296"/>
    </location>
</feature>
<dbReference type="AlphaFoldDB" id="B8D2M5"/>
<dbReference type="Gene3D" id="1.10.3720.10">
    <property type="entry name" value="MetI-like"/>
    <property type="match status" value="1"/>
</dbReference>
<dbReference type="RefSeq" id="WP_012607955.1">
    <property type="nucleotide sequence ID" value="NC_011766.1"/>
</dbReference>
<keyword evidence="6 7" id="KW-0472">Membrane</keyword>
<keyword evidence="2 7" id="KW-0813">Transport</keyword>
<comment type="similarity">
    <text evidence="7">Belongs to the binding-protein-dependent transport system permease family.</text>
</comment>
<feature type="transmembrane region" description="Helical" evidence="7">
    <location>
        <begin position="12"/>
        <end position="32"/>
    </location>
</feature>
<feature type="domain" description="ABC transmembrane type-1" evidence="8">
    <location>
        <begin position="97"/>
        <end position="343"/>
    </location>
</feature>
<accession>B8D2M5</accession>
<sequence length="352" mass="39139">MGLGRFLARRIATFIPTIIGVLFITYLIAYAIPADPVRAWVGEKLMNREALEEIRAKYKFDAPWYEQFAFLVTSLLTGNLEDPIQHRNIFDELFYRFPITVEVAIMGFIFTAIIGIPLGFIAALKKDSIVDFFVRIFALVGSSLPAFVLYYFLILFLFTYMHTTVLAGMPFPSQTCIASISSLPSKIPVIGHIVSAIGSVPMFGAMMCGEWSVVADTFRRLYLPGLALGLLDGGLIARIVRNSLLDSLSQEYIQYAKARGLRKRRIWMHALKNASIPVVTVLGTLFGGLLSGAIVAETVFNIPGLGRYIYNAITRLNFPAIIGGTFLVAIVYVTVNLIVDIIYAVLDPRIRY</sequence>
<dbReference type="GO" id="GO:0005886">
    <property type="term" value="C:plasma membrane"/>
    <property type="evidence" value="ECO:0007669"/>
    <property type="project" value="UniProtKB-SubCell"/>
</dbReference>
<dbReference type="PANTHER" id="PTHR43163:SF6">
    <property type="entry name" value="DIPEPTIDE TRANSPORT SYSTEM PERMEASE PROTEIN DPPB-RELATED"/>
    <property type="match status" value="1"/>
</dbReference>
<keyword evidence="4 7" id="KW-0812">Transmembrane</keyword>
<dbReference type="InterPro" id="IPR035906">
    <property type="entry name" value="MetI-like_sf"/>
</dbReference>
<evidence type="ECO:0000256" key="1">
    <source>
        <dbReference type="ARBA" id="ARBA00004651"/>
    </source>
</evidence>
<evidence type="ECO:0000256" key="6">
    <source>
        <dbReference type="ARBA" id="ARBA00023136"/>
    </source>
</evidence>
<dbReference type="EMBL" id="CP001140">
    <property type="protein sequence ID" value="ACL10613.1"/>
    <property type="molecule type" value="Genomic_DNA"/>
</dbReference>
<dbReference type="KEGG" id="dka:DKAM_0287"/>
<proteinExistence type="inferred from homology"/>
<feature type="transmembrane region" description="Helical" evidence="7">
    <location>
        <begin position="103"/>
        <end position="124"/>
    </location>
</feature>
<evidence type="ECO:0000256" key="7">
    <source>
        <dbReference type="RuleBase" id="RU363032"/>
    </source>
</evidence>
<dbReference type="HOGENOM" id="CLU_036879_0_0_2"/>
<dbReference type="CDD" id="cd06261">
    <property type="entry name" value="TM_PBP2"/>
    <property type="match status" value="1"/>
</dbReference>
<evidence type="ECO:0000256" key="5">
    <source>
        <dbReference type="ARBA" id="ARBA00022989"/>
    </source>
</evidence>
<evidence type="ECO:0000313" key="9">
    <source>
        <dbReference type="EMBL" id="ACL10613.1"/>
    </source>
</evidence>
<evidence type="ECO:0000256" key="4">
    <source>
        <dbReference type="ARBA" id="ARBA00022692"/>
    </source>
</evidence>
<organism evidence="9 10">
    <name type="scientific">Desulfurococcus amylolyticus (strain DSM 18924 / JCM 16383 / VKM B-2413 / 1221n)</name>
    <name type="common">Desulfurococcus kamchatkensis</name>
    <dbReference type="NCBI Taxonomy" id="490899"/>
    <lineage>
        <taxon>Archaea</taxon>
        <taxon>Thermoproteota</taxon>
        <taxon>Thermoprotei</taxon>
        <taxon>Desulfurococcales</taxon>
        <taxon>Desulfurococcaceae</taxon>
        <taxon>Desulfurococcus</taxon>
    </lineage>
</organism>
<dbReference type="InterPro" id="IPR045621">
    <property type="entry name" value="BPD_transp_1_N"/>
</dbReference>
<dbReference type="GO" id="GO:0055085">
    <property type="term" value="P:transmembrane transport"/>
    <property type="evidence" value="ECO:0007669"/>
    <property type="project" value="InterPro"/>
</dbReference>
<dbReference type="Pfam" id="PF00528">
    <property type="entry name" value="BPD_transp_1"/>
    <property type="match status" value="1"/>
</dbReference>
<protein>
    <submittedName>
        <fullName evidence="9">Binding-protein-dependent transport systems inner membrane component</fullName>
    </submittedName>
</protein>
<dbReference type="Proteomes" id="UP000006903">
    <property type="component" value="Chromosome"/>
</dbReference>
<evidence type="ECO:0000256" key="3">
    <source>
        <dbReference type="ARBA" id="ARBA00022475"/>
    </source>
</evidence>
<evidence type="ECO:0000259" key="8">
    <source>
        <dbReference type="PROSITE" id="PS50928"/>
    </source>
</evidence>
<name>B8D2M5_DESA1</name>
<feature type="transmembrane region" description="Helical" evidence="7">
    <location>
        <begin position="221"/>
        <end position="240"/>
    </location>
</feature>
<dbReference type="PROSITE" id="PS50928">
    <property type="entry name" value="ABC_TM1"/>
    <property type="match status" value="1"/>
</dbReference>
<feature type="transmembrane region" description="Helical" evidence="7">
    <location>
        <begin position="136"/>
        <end position="161"/>
    </location>
</feature>
<comment type="subcellular location">
    <subcellularLocation>
        <location evidence="1 7">Cell membrane</location>
        <topology evidence="1 7">Multi-pass membrane protein</topology>
    </subcellularLocation>
</comment>
<dbReference type="InterPro" id="IPR000515">
    <property type="entry name" value="MetI-like"/>
</dbReference>
<dbReference type="SUPFAM" id="SSF161098">
    <property type="entry name" value="MetI-like"/>
    <property type="match status" value="1"/>
</dbReference>
<dbReference type="PANTHER" id="PTHR43163">
    <property type="entry name" value="DIPEPTIDE TRANSPORT SYSTEM PERMEASE PROTEIN DPPB-RELATED"/>
    <property type="match status" value="1"/>
</dbReference>
<gene>
    <name evidence="9" type="ordered locus">DKAM_0287</name>
</gene>
<evidence type="ECO:0000256" key="2">
    <source>
        <dbReference type="ARBA" id="ARBA00022448"/>
    </source>
</evidence>